<dbReference type="InterPro" id="IPR037923">
    <property type="entry name" value="HTH-like"/>
</dbReference>
<dbReference type="SMART" id="SM00342">
    <property type="entry name" value="HTH_ARAC"/>
    <property type="match status" value="1"/>
</dbReference>
<keyword evidence="3" id="KW-0813">Transport</keyword>
<dbReference type="InterPro" id="IPR018060">
    <property type="entry name" value="HTH_AraC"/>
</dbReference>
<comment type="similarity">
    <text evidence="2">Belongs to the bacterial solute-binding protein 8 family.</text>
</comment>
<name>A0A0M1P5V8_9BACL</name>
<keyword evidence="5" id="KW-0805">Transcription regulation</keyword>
<evidence type="ECO:0000256" key="1">
    <source>
        <dbReference type="ARBA" id="ARBA00004196"/>
    </source>
</evidence>
<dbReference type="InterPro" id="IPR051313">
    <property type="entry name" value="Bact_iron-sidero_bind"/>
</dbReference>
<gene>
    <name evidence="10" type="ORF">AM231_11515</name>
</gene>
<evidence type="ECO:0008006" key="12">
    <source>
        <dbReference type="Google" id="ProtNLM"/>
    </source>
</evidence>
<reference evidence="11" key="1">
    <citation type="submission" date="2015-08" db="EMBL/GenBank/DDBJ databases">
        <title>Genome sequencing project for genomic taxonomy and phylogenomics of Bacillus-like bacteria.</title>
        <authorList>
            <person name="Liu B."/>
            <person name="Wang J."/>
            <person name="Zhu Y."/>
            <person name="Liu G."/>
            <person name="Chen Q."/>
            <person name="Chen Z."/>
            <person name="Lan J."/>
            <person name="Che J."/>
            <person name="Ge C."/>
            <person name="Shi H."/>
            <person name="Pan Z."/>
            <person name="Liu X."/>
        </authorList>
    </citation>
    <scope>NUCLEOTIDE SEQUENCE [LARGE SCALE GENOMIC DNA]</scope>
    <source>
        <strain evidence="11">FJAT-22460</strain>
    </source>
</reference>
<dbReference type="SUPFAM" id="SSF51215">
    <property type="entry name" value="Regulatory protein AraC"/>
    <property type="match status" value="1"/>
</dbReference>
<dbReference type="PATRIC" id="fig|1705565.3.peg.4311"/>
<organism evidence="10 11">
    <name type="scientific">Paenibacillus solani</name>
    <dbReference type="NCBI Taxonomy" id="1705565"/>
    <lineage>
        <taxon>Bacteria</taxon>
        <taxon>Bacillati</taxon>
        <taxon>Bacillota</taxon>
        <taxon>Bacilli</taxon>
        <taxon>Bacillales</taxon>
        <taxon>Paenibacillaceae</taxon>
        <taxon>Paenibacillus</taxon>
    </lineage>
</organism>
<keyword evidence="7" id="KW-0804">Transcription</keyword>
<dbReference type="GO" id="GO:0003700">
    <property type="term" value="F:DNA-binding transcription factor activity"/>
    <property type="evidence" value="ECO:0007669"/>
    <property type="project" value="InterPro"/>
</dbReference>
<evidence type="ECO:0000256" key="2">
    <source>
        <dbReference type="ARBA" id="ARBA00008814"/>
    </source>
</evidence>
<dbReference type="InterPro" id="IPR009057">
    <property type="entry name" value="Homeodomain-like_sf"/>
</dbReference>
<dbReference type="InterPro" id="IPR003313">
    <property type="entry name" value="AraC-bd"/>
</dbReference>
<evidence type="ECO:0000256" key="6">
    <source>
        <dbReference type="ARBA" id="ARBA00023125"/>
    </source>
</evidence>
<comment type="subcellular location">
    <subcellularLocation>
        <location evidence="1">Cell envelope</location>
    </subcellularLocation>
</comment>
<evidence type="ECO:0000256" key="4">
    <source>
        <dbReference type="ARBA" id="ARBA00022729"/>
    </source>
</evidence>
<dbReference type="Pfam" id="PF02311">
    <property type="entry name" value="AraC_binding"/>
    <property type="match status" value="1"/>
</dbReference>
<dbReference type="PROSITE" id="PS00041">
    <property type="entry name" value="HTH_ARAC_FAMILY_1"/>
    <property type="match status" value="1"/>
</dbReference>
<dbReference type="PROSITE" id="PS50983">
    <property type="entry name" value="FE_B12_PBP"/>
    <property type="match status" value="1"/>
</dbReference>
<evidence type="ECO:0000313" key="11">
    <source>
        <dbReference type="Proteomes" id="UP000036932"/>
    </source>
</evidence>
<evidence type="ECO:0000256" key="3">
    <source>
        <dbReference type="ARBA" id="ARBA00022448"/>
    </source>
</evidence>
<dbReference type="PRINTS" id="PR00032">
    <property type="entry name" value="HTHARAC"/>
</dbReference>
<dbReference type="Pfam" id="PF12833">
    <property type="entry name" value="HTH_18"/>
    <property type="match status" value="1"/>
</dbReference>
<keyword evidence="11" id="KW-1185">Reference proteome</keyword>
<feature type="domain" description="Fe/B12 periplasmic-binding" evidence="9">
    <location>
        <begin position="295"/>
        <end position="552"/>
    </location>
</feature>
<dbReference type="OrthoDB" id="2660924at2"/>
<keyword evidence="4" id="KW-0732">Signal</keyword>
<dbReference type="SUPFAM" id="SSF46689">
    <property type="entry name" value="Homeodomain-like"/>
    <property type="match status" value="1"/>
</dbReference>
<dbReference type="PANTHER" id="PTHR30532:SF1">
    <property type="entry name" value="IRON(3+)-HYDROXAMATE-BINDING PROTEIN FHUD"/>
    <property type="match status" value="1"/>
</dbReference>
<dbReference type="EMBL" id="LIUT01000001">
    <property type="protein sequence ID" value="KOR89700.1"/>
    <property type="molecule type" value="Genomic_DNA"/>
</dbReference>
<dbReference type="InterPro" id="IPR018062">
    <property type="entry name" value="HTH_AraC-typ_CS"/>
</dbReference>
<dbReference type="Gene3D" id="1.10.10.60">
    <property type="entry name" value="Homeodomain-like"/>
    <property type="match status" value="2"/>
</dbReference>
<evidence type="ECO:0000256" key="7">
    <source>
        <dbReference type="ARBA" id="ARBA00023163"/>
    </source>
</evidence>
<dbReference type="PANTHER" id="PTHR30532">
    <property type="entry name" value="IRON III DICITRATE-BINDING PERIPLASMIC PROTEIN"/>
    <property type="match status" value="1"/>
</dbReference>
<evidence type="ECO:0000256" key="5">
    <source>
        <dbReference type="ARBA" id="ARBA00023015"/>
    </source>
</evidence>
<evidence type="ECO:0000259" key="8">
    <source>
        <dbReference type="PROSITE" id="PS01124"/>
    </source>
</evidence>
<dbReference type="GO" id="GO:0043565">
    <property type="term" value="F:sequence-specific DNA binding"/>
    <property type="evidence" value="ECO:0007669"/>
    <property type="project" value="InterPro"/>
</dbReference>
<dbReference type="Gene3D" id="3.40.50.1980">
    <property type="entry name" value="Nitrogenase molybdenum iron protein domain"/>
    <property type="match status" value="2"/>
</dbReference>
<dbReference type="Pfam" id="PF01497">
    <property type="entry name" value="Peripla_BP_2"/>
    <property type="match status" value="1"/>
</dbReference>
<dbReference type="InterPro" id="IPR002491">
    <property type="entry name" value="ABC_transptr_periplasmic_BD"/>
</dbReference>
<protein>
    <recommendedName>
        <fullName evidence="12">Fe3+-hydroxamate ABC transporter substrate-binding protein</fullName>
    </recommendedName>
</protein>
<accession>A0A0M1P5V8</accession>
<dbReference type="RefSeq" id="WP_106406066.1">
    <property type="nucleotide sequence ID" value="NZ_LIUT01000001.1"/>
</dbReference>
<dbReference type="SUPFAM" id="SSF53807">
    <property type="entry name" value="Helical backbone' metal receptor"/>
    <property type="match status" value="1"/>
</dbReference>
<dbReference type="GO" id="GO:1901678">
    <property type="term" value="P:iron coordination entity transport"/>
    <property type="evidence" value="ECO:0007669"/>
    <property type="project" value="UniProtKB-ARBA"/>
</dbReference>
<sequence>MKANPSQIPYRSLTYHLVDADSRTESIGWTSGSLTSNSHTLLIFAKGKGSLHVGQHVLTITPGKCYLLGPDTTYQVHNGTDNAVQYSMLTFTVIQVDEQQHMTYKGELIPGKLELCAYPSSHLLGLIESLHSNHEYTSHIHWIQQHARFHELLAFLLQQNIQSDHAPTSVQAVESVIQYVNEHYMYPDLTVKQLANMAELSTWRFTHIFQERTGKKPLHYLTDLRINRAKELLAQRNEPLRNIAQEIGYTDEYYFSRRFRQITGMSPKQYAERMDVSKRVNDWTGHEVDIPRVPRRILYYGETFGDLLAIGMQPMAGPCSNNTLNQQADIQYALDISHRKKSIETIEWKPDLIILAHADEKEYRRFSKIAPTVTFNSFAPLAQRLHTLGDWLGRAHEADQWMKWYRTRTDNMWRELQQAMEPGETASIFVFDHGSRLFVMGMSGLSTGLYHKHGFQPTEPIRNILNDGLGYKEISTEELPFYAGDRIFMLIPVNTISKQVAKVMMQSSLWGNLPAVRNGHVHVLEAERWNNGDAYTLSKLLNLLPELLWSTSCTT</sequence>
<feature type="domain" description="HTH araC/xylS-type" evidence="8">
    <location>
        <begin position="174"/>
        <end position="273"/>
    </location>
</feature>
<evidence type="ECO:0000313" key="10">
    <source>
        <dbReference type="EMBL" id="KOR89700.1"/>
    </source>
</evidence>
<dbReference type="GO" id="GO:0030288">
    <property type="term" value="C:outer membrane-bounded periplasmic space"/>
    <property type="evidence" value="ECO:0007669"/>
    <property type="project" value="TreeGrafter"/>
</dbReference>
<evidence type="ECO:0000259" key="9">
    <source>
        <dbReference type="PROSITE" id="PS50983"/>
    </source>
</evidence>
<dbReference type="PROSITE" id="PS01124">
    <property type="entry name" value="HTH_ARAC_FAMILY_2"/>
    <property type="match status" value="1"/>
</dbReference>
<dbReference type="AlphaFoldDB" id="A0A0M1P5V8"/>
<dbReference type="Proteomes" id="UP000036932">
    <property type="component" value="Unassembled WGS sequence"/>
</dbReference>
<proteinExistence type="inferred from homology"/>
<comment type="caution">
    <text evidence="10">The sequence shown here is derived from an EMBL/GenBank/DDBJ whole genome shotgun (WGS) entry which is preliminary data.</text>
</comment>
<dbReference type="InterPro" id="IPR020449">
    <property type="entry name" value="Tscrpt_reg_AraC-type_HTH"/>
</dbReference>
<keyword evidence="6" id="KW-0238">DNA-binding</keyword>